<dbReference type="Gene3D" id="1.20.1260.60">
    <property type="entry name" value="Vacuolar protein sorting-associated protein Ist1"/>
    <property type="match status" value="1"/>
</dbReference>
<comment type="caution">
    <text evidence="3">The sequence shown here is derived from an EMBL/GenBank/DDBJ whole genome shotgun (WGS) entry which is preliminary data.</text>
</comment>
<reference evidence="3 4" key="1">
    <citation type="journal article" date="2024" name="IMA Fungus">
        <title>IMA Genome - F19 : A genome assembly and annotation guide to empower mycologists, including annotated draft genome sequences of Ceratocystis pirilliformis, Diaporthe australafricana, Fusarium ophioides, Paecilomyces lecythidis, and Sporothrix stenoceras.</title>
        <authorList>
            <person name="Aylward J."/>
            <person name="Wilson A.M."/>
            <person name="Visagie C.M."/>
            <person name="Spraker J."/>
            <person name="Barnes I."/>
            <person name="Buitendag C."/>
            <person name="Ceriani C."/>
            <person name="Del Mar Angel L."/>
            <person name="du Plessis D."/>
            <person name="Fuchs T."/>
            <person name="Gasser K."/>
            <person name="Kramer D."/>
            <person name="Li W."/>
            <person name="Munsamy K."/>
            <person name="Piso A."/>
            <person name="Price J.L."/>
            <person name="Sonnekus B."/>
            <person name="Thomas C."/>
            <person name="van der Nest A."/>
            <person name="van Dijk A."/>
            <person name="van Heerden A."/>
            <person name="van Vuuren N."/>
            <person name="Yilmaz N."/>
            <person name="Duong T.A."/>
            <person name="van der Merwe N.A."/>
            <person name="Wingfield M.J."/>
            <person name="Wingfield B.D."/>
        </authorList>
    </citation>
    <scope>NUCLEOTIDE SEQUENCE [LARGE SCALE GENOMIC DNA]</scope>
    <source>
        <strain evidence="3 4">CMW 5346</strain>
    </source>
</reference>
<feature type="compositionally biased region" description="Acidic residues" evidence="2">
    <location>
        <begin position="202"/>
        <end position="212"/>
    </location>
</feature>
<protein>
    <submittedName>
        <fullName evidence="3">Vacuolar protein sorting-associated protein ist1</fullName>
    </submittedName>
</protein>
<dbReference type="PANTHER" id="PTHR12161:SF5">
    <property type="entry name" value="IST1 HOMOLOG"/>
    <property type="match status" value="1"/>
</dbReference>
<evidence type="ECO:0000256" key="1">
    <source>
        <dbReference type="ARBA" id="ARBA00005536"/>
    </source>
</evidence>
<evidence type="ECO:0000313" key="4">
    <source>
        <dbReference type="Proteomes" id="UP001583186"/>
    </source>
</evidence>
<dbReference type="EMBL" id="JAWCUI010000011">
    <property type="protein sequence ID" value="KAL1899766.1"/>
    <property type="molecule type" value="Genomic_DNA"/>
</dbReference>
<comment type="similarity">
    <text evidence="1">Belongs to the IST1 family.</text>
</comment>
<feature type="compositionally biased region" description="Low complexity" evidence="2">
    <location>
        <begin position="223"/>
        <end position="241"/>
    </location>
</feature>
<dbReference type="InterPro" id="IPR042277">
    <property type="entry name" value="IST1-like"/>
</dbReference>
<dbReference type="PANTHER" id="PTHR12161">
    <property type="entry name" value="IST1 FAMILY MEMBER"/>
    <property type="match status" value="1"/>
</dbReference>
<gene>
    <name evidence="3" type="primary">IST1</name>
    <name evidence="3" type="ORF">Sste5346_002632</name>
</gene>
<feature type="compositionally biased region" description="Low complexity" evidence="2">
    <location>
        <begin position="289"/>
        <end position="315"/>
    </location>
</feature>
<feature type="region of interest" description="Disordered" evidence="2">
    <location>
        <begin position="193"/>
        <end position="329"/>
    </location>
</feature>
<feature type="compositionally biased region" description="Pro residues" evidence="2">
    <location>
        <begin position="261"/>
        <end position="272"/>
    </location>
</feature>
<evidence type="ECO:0000313" key="3">
    <source>
        <dbReference type="EMBL" id="KAL1899766.1"/>
    </source>
</evidence>
<dbReference type="Pfam" id="PF03398">
    <property type="entry name" value="Ist1"/>
    <property type="match status" value="1"/>
</dbReference>
<proteinExistence type="inferred from homology"/>
<name>A0ABR3ZGI7_9PEZI</name>
<keyword evidence="4" id="KW-1185">Reference proteome</keyword>
<accession>A0ABR3ZGI7</accession>
<dbReference type="Proteomes" id="UP001583186">
    <property type="component" value="Unassembled WGS sequence"/>
</dbReference>
<organism evidence="3 4">
    <name type="scientific">Sporothrix stenoceras</name>
    <dbReference type="NCBI Taxonomy" id="5173"/>
    <lineage>
        <taxon>Eukaryota</taxon>
        <taxon>Fungi</taxon>
        <taxon>Dikarya</taxon>
        <taxon>Ascomycota</taxon>
        <taxon>Pezizomycotina</taxon>
        <taxon>Sordariomycetes</taxon>
        <taxon>Sordariomycetidae</taxon>
        <taxon>Ophiostomatales</taxon>
        <taxon>Ophiostomataceae</taxon>
        <taxon>Sporothrix</taxon>
    </lineage>
</organism>
<dbReference type="InterPro" id="IPR005061">
    <property type="entry name" value="Ist1"/>
</dbReference>
<sequence length="344" mass="36707">MPPANLVTKIKVQLKLSIARLRMVQQRDEALAKVARRTMAQLLDSGKEDSARIRVENIIRSDITTELHEILELYCELLIARAGLLDSHTCDPGLEEAVKSIIYAAPKTEIKELQVVRQLLGERYGKEFVIAAMENTDSKVSPKVVRKLSVVPPSDELVNGYLEEIARAYGVQWPRGAGGGEDLGEAPSLIDDDITIAGGDENGGDDDKDDDANGGGGGDLTLPSTPGKAPGAAAATSARQAKTQEELTRATPPSNEVSDSPPLPLQVNPPTPSTDNIHPKVTLDSQELKPAASPTAAKSSPAPAAAKPAPRPSFANPAPRTLVAKKKDTVDDELARRFAELKRS</sequence>
<evidence type="ECO:0000256" key="2">
    <source>
        <dbReference type="SAM" id="MobiDB-lite"/>
    </source>
</evidence>